<dbReference type="InterPro" id="IPR039748">
    <property type="entry name" value="RPC3"/>
</dbReference>
<feature type="compositionally biased region" description="Basic and acidic residues" evidence="2">
    <location>
        <begin position="200"/>
        <end position="210"/>
    </location>
</feature>
<evidence type="ECO:0000313" key="4">
    <source>
        <dbReference type="EMBL" id="CAG8738065.1"/>
    </source>
</evidence>
<dbReference type="Gene3D" id="1.10.10.10">
    <property type="entry name" value="Winged helix-like DNA-binding domain superfamily/Winged helix DNA-binding domain"/>
    <property type="match status" value="1"/>
</dbReference>
<gene>
    <name evidence="4" type="ORF">ALEPTO_LOCUS12846</name>
</gene>
<feature type="region of interest" description="Disordered" evidence="2">
    <location>
        <begin position="200"/>
        <end position="241"/>
    </location>
</feature>
<protein>
    <recommendedName>
        <fullName evidence="1">DNA-directed RNA polymerase III subunit RPC3</fullName>
        <shortName evidence="1">RNA polymerase III subunit C3</shortName>
    </recommendedName>
</protein>
<feature type="domain" description="RNA polymerase III subunit RPC82-related helix-turn-helix" evidence="3">
    <location>
        <begin position="7"/>
        <end position="66"/>
    </location>
</feature>
<comment type="subunit">
    <text evidence="1">Component of the RNA polymerase III (Pol III) complex consisting of 17 subunits.</text>
</comment>
<evidence type="ECO:0000256" key="2">
    <source>
        <dbReference type="SAM" id="MobiDB-lite"/>
    </source>
</evidence>
<organism evidence="4 5">
    <name type="scientific">Ambispora leptoticha</name>
    <dbReference type="NCBI Taxonomy" id="144679"/>
    <lineage>
        <taxon>Eukaryota</taxon>
        <taxon>Fungi</taxon>
        <taxon>Fungi incertae sedis</taxon>
        <taxon>Mucoromycota</taxon>
        <taxon>Glomeromycotina</taxon>
        <taxon>Glomeromycetes</taxon>
        <taxon>Archaeosporales</taxon>
        <taxon>Ambisporaceae</taxon>
        <taxon>Ambispora</taxon>
    </lineage>
</organism>
<keyword evidence="1" id="KW-0804">Transcription</keyword>
<comment type="caution">
    <text evidence="4">The sequence shown here is derived from an EMBL/GenBank/DDBJ whole genome shotgun (WGS) entry which is preliminary data.</text>
</comment>
<dbReference type="InterPro" id="IPR036388">
    <property type="entry name" value="WH-like_DNA-bd_sf"/>
</dbReference>
<dbReference type="GO" id="GO:0003697">
    <property type="term" value="F:single-stranded DNA binding"/>
    <property type="evidence" value="ECO:0007669"/>
    <property type="project" value="UniProtKB-UniRule"/>
</dbReference>
<dbReference type="Pfam" id="PF08221">
    <property type="entry name" value="HTH_9"/>
    <property type="match status" value="1"/>
</dbReference>
<feature type="non-terminal residue" evidence="4">
    <location>
        <position position="241"/>
    </location>
</feature>
<dbReference type="AlphaFoldDB" id="A0A9N9NKK0"/>
<evidence type="ECO:0000259" key="3">
    <source>
        <dbReference type="Pfam" id="PF08221"/>
    </source>
</evidence>
<reference evidence="4" key="1">
    <citation type="submission" date="2021-06" db="EMBL/GenBank/DDBJ databases">
        <authorList>
            <person name="Kallberg Y."/>
            <person name="Tangrot J."/>
            <person name="Rosling A."/>
        </authorList>
    </citation>
    <scope>NUCLEOTIDE SEQUENCE</scope>
    <source>
        <strain evidence="4">FL130A</strain>
    </source>
</reference>
<dbReference type="OrthoDB" id="272392at2759"/>
<evidence type="ECO:0000256" key="1">
    <source>
        <dbReference type="RuleBase" id="RU367076"/>
    </source>
</evidence>
<keyword evidence="5" id="KW-1185">Reference proteome</keyword>
<feature type="compositionally biased region" description="Basic and acidic residues" evidence="2">
    <location>
        <begin position="232"/>
        <end position="241"/>
    </location>
</feature>
<dbReference type="PANTHER" id="PTHR12949:SF0">
    <property type="entry name" value="DNA-DIRECTED RNA POLYMERASE III SUBUNIT RPC3"/>
    <property type="match status" value="1"/>
</dbReference>
<comment type="similarity">
    <text evidence="1">Belongs to the RNA polymerase beta chain family.</text>
</comment>
<proteinExistence type="inferred from homology"/>
<accession>A0A9N9NKK0</accession>
<dbReference type="InterPro" id="IPR013197">
    <property type="entry name" value="RNA_pol_III_RPC82-rel_HTH"/>
</dbReference>
<evidence type="ECO:0000313" key="5">
    <source>
        <dbReference type="Proteomes" id="UP000789508"/>
    </source>
</evidence>
<dbReference type="GO" id="GO:0005666">
    <property type="term" value="C:RNA polymerase III complex"/>
    <property type="evidence" value="ECO:0007669"/>
    <property type="project" value="UniProtKB-UniRule"/>
</dbReference>
<dbReference type="Proteomes" id="UP000789508">
    <property type="component" value="Unassembled WGS sequence"/>
</dbReference>
<keyword evidence="1" id="KW-0539">Nucleus</keyword>
<sequence>MVDIARLCRFIIRDDFGDIVAKIAKVLLEKGRLSLPSIRRFTKLDVKSIKENLVILMQHNMVYYAEITENNRTIVYYHIDVREILARQRIGLYLWHSKNLHNVELAPAIIHYILLNGKGTIKGVLSHYFHEKNIEGQELTKNITVIKRSFEKLIRERYLIPVFREDTISALDKRNEQEQKALIERQLILPTKKEMSDIRSKIDNDIRNADKAAQSSLKRKADDNLESSEPNKMQKTDEGFD</sequence>
<comment type="function">
    <text evidence="1">DNA-dependent RNA polymerase catalyzes the transcription of DNA into RNA using the four ribonucleoside triphosphates as substrates. Specific core component of RNA polymerase III which synthesizes small RNAs, such as 5S rRNA and tRNAs.</text>
</comment>
<name>A0A9N9NKK0_9GLOM</name>
<dbReference type="EMBL" id="CAJVPS010033851">
    <property type="protein sequence ID" value="CAG8738065.1"/>
    <property type="molecule type" value="Genomic_DNA"/>
</dbReference>
<comment type="subcellular location">
    <subcellularLocation>
        <location evidence="1">Nucleus</location>
    </subcellularLocation>
</comment>
<keyword evidence="1" id="KW-0240">DNA-directed RNA polymerase</keyword>
<dbReference type="PANTHER" id="PTHR12949">
    <property type="entry name" value="RNA POLYMERASE III DNA DIRECTED -RELATED"/>
    <property type="match status" value="1"/>
</dbReference>